<evidence type="ECO:0000256" key="13">
    <source>
        <dbReference type="ARBA" id="ARBA00060373"/>
    </source>
</evidence>
<feature type="domain" description="NodB homology" evidence="14">
    <location>
        <begin position="128"/>
        <end position="320"/>
    </location>
</feature>
<dbReference type="InterPro" id="IPR011330">
    <property type="entry name" value="Glyco_hydro/deAcase_b/a-brl"/>
</dbReference>
<evidence type="ECO:0000256" key="4">
    <source>
        <dbReference type="ARBA" id="ARBA00022723"/>
    </source>
</evidence>
<dbReference type="Proteomes" id="UP000094236">
    <property type="component" value="Unassembled WGS sequence"/>
</dbReference>
<reference evidence="16" key="1">
    <citation type="submission" date="2016-05" db="EMBL/GenBank/DDBJ databases">
        <title>Comparative genomics of biotechnologically important yeasts.</title>
        <authorList>
            <consortium name="DOE Joint Genome Institute"/>
            <person name="Riley R."/>
            <person name="Haridas S."/>
            <person name="Wolfe K.H."/>
            <person name="Lopes M.R."/>
            <person name="Hittinger C.T."/>
            <person name="Goker M."/>
            <person name="Salamov A."/>
            <person name="Wisecaver J."/>
            <person name="Long T.M."/>
            <person name="Aerts A.L."/>
            <person name="Barry K."/>
            <person name="Choi C."/>
            <person name="Clum A."/>
            <person name="Coughlan A.Y."/>
            <person name="Deshpande S."/>
            <person name="Douglass A.P."/>
            <person name="Hanson S.J."/>
            <person name="Klenk H.-P."/>
            <person name="Labutti K."/>
            <person name="Lapidus A."/>
            <person name="Lindquist E."/>
            <person name="Lipzen A."/>
            <person name="Meier-Kolthoff J.P."/>
            <person name="Ohm R.A."/>
            <person name="Otillar R.P."/>
            <person name="Pangilinan J."/>
            <person name="Peng Y."/>
            <person name="Rokas A."/>
            <person name="Rosa C.A."/>
            <person name="Scheuner C."/>
            <person name="Sibirny A.A."/>
            <person name="Slot J.C."/>
            <person name="Stielow J.B."/>
            <person name="Sun H."/>
            <person name="Kurtzman C.P."/>
            <person name="Blackwell M."/>
            <person name="Grigoriev I.V."/>
            <person name="Jeffries T.W."/>
        </authorList>
    </citation>
    <scope>NUCLEOTIDE SEQUENCE [LARGE SCALE GENOMIC DNA]</scope>
    <source>
        <strain evidence="16">NRRL Y-2460</strain>
    </source>
</reference>
<dbReference type="SUPFAM" id="SSF88713">
    <property type="entry name" value="Glycoside hydrolase/deacetylase"/>
    <property type="match status" value="1"/>
</dbReference>
<dbReference type="Gene3D" id="3.20.20.370">
    <property type="entry name" value="Glycoside hydrolase/deacetylase"/>
    <property type="match status" value="1"/>
</dbReference>
<dbReference type="AlphaFoldDB" id="A0A1E4TRJ1"/>
<dbReference type="OrthoDB" id="2125469at2759"/>
<keyword evidence="16" id="KW-1185">Reference proteome</keyword>
<accession>A0A1E4TRJ1</accession>
<dbReference type="PROSITE" id="PS51677">
    <property type="entry name" value="NODB"/>
    <property type="match status" value="1"/>
</dbReference>
<dbReference type="EC" id="3.5.1.41" evidence="10"/>
<keyword evidence="8" id="KW-0325">Glycoprotein</keyword>
<gene>
    <name evidence="15" type="ORF">PACTADRAFT_86543</name>
</gene>
<evidence type="ECO:0000256" key="10">
    <source>
        <dbReference type="ARBA" id="ARBA00024056"/>
    </source>
</evidence>
<dbReference type="STRING" id="669874.A0A1E4TRJ1"/>
<dbReference type="GO" id="GO:0005975">
    <property type="term" value="P:carbohydrate metabolic process"/>
    <property type="evidence" value="ECO:0007669"/>
    <property type="project" value="InterPro"/>
</dbReference>
<keyword evidence="7" id="KW-0624">Polysaccharide degradation</keyword>
<dbReference type="GO" id="GO:0008061">
    <property type="term" value="F:chitin binding"/>
    <property type="evidence" value="ECO:0007669"/>
    <property type="project" value="UniProtKB-KW"/>
</dbReference>
<dbReference type="GO" id="GO:0004099">
    <property type="term" value="F:chitin deacetylase activity"/>
    <property type="evidence" value="ECO:0007669"/>
    <property type="project" value="UniProtKB-EC"/>
</dbReference>
<evidence type="ECO:0000256" key="6">
    <source>
        <dbReference type="ARBA" id="ARBA00022801"/>
    </source>
</evidence>
<keyword evidence="6" id="KW-0378">Hydrolase</keyword>
<dbReference type="Pfam" id="PF01522">
    <property type="entry name" value="Polysacc_deac_1"/>
    <property type="match status" value="1"/>
</dbReference>
<comment type="subcellular location">
    <subcellularLocation>
        <location evidence="13">Prospore</location>
    </subcellularLocation>
</comment>
<evidence type="ECO:0000256" key="9">
    <source>
        <dbReference type="ARBA" id="ARBA00023285"/>
    </source>
</evidence>
<dbReference type="GO" id="GO:0005628">
    <property type="term" value="C:prospore membrane"/>
    <property type="evidence" value="ECO:0007669"/>
    <property type="project" value="TreeGrafter"/>
</dbReference>
<evidence type="ECO:0000256" key="2">
    <source>
        <dbReference type="ARBA" id="ARBA00010973"/>
    </source>
</evidence>
<organism evidence="15 16">
    <name type="scientific">Pachysolen tannophilus NRRL Y-2460</name>
    <dbReference type="NCBI Taxonomy" id="669874"/>
    <lineage>
        <taxon>Eukaryota</taxon>
        <taxon>Fungi</taxon>
        <taxon>Dikarya</taxon>
        <taxon>Ascomycota</taxon>
        <taxon>Saccharomycotina</taxon>
        <taxon>Pichiomycetes</taxon>
        <taxon>Pachysolenaceae</taxon>
        <taxon>Pachysolen</taxon>
    </lineage>
</organism>
<evidence type="ECO:0000256" key="12">
    <source>
        <dbReference type="ARBA" id="ARBA00054095"/>
    </source>
</evidence>
<evidence type="ECO:0000313" key="16">
    <source>
        <dbReference type="Proteomes" id="UP000094236"/>
    </source>
</evidence>
<keyword evidence="4" id="KW-0479">Metal-binding</keyword>
<comment type="function">
    <text evidence="12">Hydrolyzes the N-acetamido groups of N-acetyl-D-glucosamine residues in chitin to form chitosan and acetate. Chitosan is a component of the spore wall.</text>
</comment>
<dbReference type="GO" id="GO:0030476">
    <property type="term" value="P:ascospore wall assembly"/>
    <property type="evidence" value="ECO:0007669"/>
    <property type="project" value="TreeGrafter"/>
</dbReference>
<dbReference type="FunFam" id="3.20.20.370:FF:000008">
    <property type="entry name" value="Chitin deacetylase"/>
    <property type="match status" value="1"/>
</dbReference>
<evidence type="ECO:0000256" key="1">
    <source>
        <dbReference type="ARBA" id="ARBA00001941"/>
    </source>
</evidence>
<keyword evidence="9" id="KW-0170">Cobalt</keyword>
<comment type="catalytic activity">
    <reaction evidence="11">
        <text>[(1-&gt;4)-N-acetyl-beta-D-glucosaminyl](n) + n H2O = chitosan + n acetate</text>
        <dbReference type="Rhea" id="RHEA:10464"/>
        <dbReference type="Rhea" id="RHEA-COMP:9593"/>
        <dbReference type="Rhea" id="RHEA-COMP:9597"/>
        <dbReference type="ChEBI" id="CHEBI:15377"/>
        <dbReference type="ChEBI" id="CHEBI:17029"/>
        <dbReference type="ChEBI" id="CHEBI:30089"/>
        <dbReference type="ChEBI" id="CHEBI:57704"/>
        <dbReference type="EC" id="3.5.1.41"/>
    </reaction>
    <physiologicalReaction direction="left-to-right" evidence="11">
        <dbReference type="Rhea" id="RHEA:10465"/>
    </physiologicalReaction>
</comment>
<evidence type="ECO:0000256" key="5">
    <source>
        <dbReference type="ARBA" id="ARBA00022729"/>
    </source>
</evidence>
<protein>
    <recommendedName>
        <fullName evidence="10">chitin deacetylase</fullName>
        <ecNumber evidence="10">3.5.1.41</ecNumber>
    </recommendedName>
</protein>
<keyword evidence="5" id="KW-0732">Signal</keyword>
<name>A0A1E4TRJ1_PACTA</name>
<evidence type="ECO:0000256" key="3">
    <source>
        <dbReference type="ARBA" id="ARBA00022669"/>
    </source>
</evidence>
<dbReference type="GO" id="GO:0046872">
    <property type="term" value="F:metal ion binding"/>
    <property type="evidence" value="ECO:0007669"/>
    <property type="project" value="UniProtKB-KW"/>
</dbReference>
<evidence type="ECO:0000313" key="15">
    <source>
        <dbReference type="EMBL" id="ODV94360.1"/>
    </source>
</evidence>
<comment type="similarity">
    <text evidence="2">Belongs to the polysaccharide deacetylase family.</text>
</comment>
<evidence type="ECO:0000259" key="14">
    <source>
        <dbReference type="PROSITE" id="PS51677"/>
    </source>
</evidence>
<dbReference type="PANTHER" id="PTHR10587:SF133">
    <property type="entry name" value="CHITIN DEACETYLASE 1-RELATED"/>
    <property type="match status" value="1"/>
</dbReference>
<dbReference type="EMBL" id="KV454016">
    <property type="protein sequence ID" value="ODV94360.1"/>
    <property type="molecule type" value="Genomic_DNA"/>
</dbReference>
<evidence type="ECO:0000256" key="11">
    <source>
        <dbReference type="ARBA" id="ARBA00048494"/>
    </source>
</evidence>
<sequence>MYNFINCIIKNSSTCTKYLRPGFSDSTTTTTNNNNYNDFSFNNGVSDAVGFQPHLLAQEPFPTWLTEFTGLTAWPGMDPPYIPLDFIDMNAVPKDIPPHQQGVCPQDRSSCSFDCYKCVSFDDAYTCPKMSQTFDDGPSPATPKLLENLNHKTTFFTLGINVVRFPEIYKMIQARGHLLASHTWSHPFLPSLTNEQLVAQFEWSIWAMNATGHHLPKWYRPPYGGIDNRVRAITRQFGMQAVLWDYDSFDWKLESNPKERTEQDIINDVKRWKSRSNPPKGLILEHDGAIKTVNAAIEVNKVIGDDQLTVSQCVDSIDYIKVYEAEDYF</sequence>
<evidence type="ECO:0000256" key="7">
    <source>
        <dbReference type="ARBA" id="ARBA00023024"/>
    </source>
</evidence>
<dbReference type="PANTHER" id="PTHR10587">
    <property type="entry name" value="GLYCOSYL TRANSFERASE-RELATED"/>
    <property type="match status" value="1"/>
</dbReference>
<dbReference type="GO" id="GO:0006032">
    <property type="term" value="P:chitin catabolic process"/>
    <property type="evidence" value="ECO:0007669"/>
    <property type="project" value="UniProtKB-KW"/>
</dbReference>
<keyword evidence="7" id="KW-0119">Carbohydrate metabolism</keyword>
<keyword evidence="3" id="KW-0147">Chitin-binding</keyword>
<dbReference type="InterPro" id="IPR050248">
    <property type="entry name" value="Polysacc_deacetylase_ArnD"/>
</dbReference>
<keyword evidence="7" id="KW-0146">Chitin degradation</keyword>
<evidence type="ECO:0000256" key="8">
    <source>
        <dbReference type="ARBA" id="ARBA00023180"/>
    </source>
</evidence>
<proteinExistence type="inferred from homology"/>
<comment type="cofactor">
    <cofactor evidence="1">
        <name>Co(2+)</name>
        <dbReference type="ChEBI" id="CHEBI:48828"/>
    </cofactor>
</comment>
<dbReference type="InterPro" id="IPR002509">
    <property type="entry name" value="NODB_dom"/>
</dbReference>